<dbReference type="KEGG" id="agl:PYTT_0590"/>
<gene>
    <name evidence="1" type="ORF">PYTT_0590</name>
</gene>
<name>A0A1C7PDT2_9BACT</name>
<evidence type="ECO:0000313" key="2">
    <source>
        <dbReference type="Proteomes" id="UP000176204"/>
    </source>
</evidence>
<dbReference type="AlphaFoldDB" id="A0A1C7PDT2"/>
<protein>
    <recommendedName>
        <fullName evidence="3">Lipoprotein</fullName>
    </recommendedName>
</protein>
<dbReference type="STRING" id="1679444.PYTT_0590"/>
<dbReference type="EMBL" id="LT629973">
    <property type="protein sequence ID" value="SEH76787.1"/>
    <property type="molecule type" value="Genomic_DNA"/>
</dbReference>
<keyword evidence="2" id="KW-1185">Reference proteome</keyword>
<reference evidence="2" key="1">
    <citation type="submission" date="2016-09" db="EMBL/GenBank/DDBJ databases">
        <authorList>
            <person name="Koehorst J."/>
        </authorList>
    </citation>
    <scope>NUCLEOTIDE SEQUENCE [LARGE SCALE GENOMIC DNA]</scope>
</reference>
<dbReference type="RefSeq" id="WP_067773228.1">
    <property type="nucleotide sequence ID" value="NZ_LIGX01000010.1"/>
</dbReference>
<accession>A0A1C7PDT2</accession>
<evidence type="ECO:0008006" key="3">
    <source>
        <dbReference type="Google" id="ProtNLM"/>
    </source>
</evidence>
<dbReference type="Proteomes" id="UP000176204">
    <property type="component" value="Chromosome I"/>
</dbReference>
<dbReference type="PROSITE" id="PS51257">
    <property type="entry name" value="PROKAR_LIPOPROTEIN"/>
    <property type="match status" value="1"/>
</dbReference>
<proteinExistence type="predicted"/>
<sequence length="192" mass="21655">MKIVYLPLIVLFLAACQSVKLDESPIVVSPGFYHLTHTPAAQANLEKAGASLDAALAVLQADGRVKHPRRVGREIVALLDSEKTAAMVKMLSDCIEREMLAEDPKANVDKLLVYETEKSIGAAYDRLMASFPAKAREEFGQFVKSYQESVIQSRKDPEDYRQFYRDEQSSLRSEVYMALWITLERYALPVPR</sequence>
<organism evidence="1 2">
    <name type="scientific">Akkermansia glycaniphila</name>
    <dbReference type="NCBI Taxonomy" id="1679444"/>
    <lineage>
        <taxon>Bacteria</taxon>
        <taxon>Pseudomonadati</taxon>
        <taxon>Verrucomicrobiota</taxon>
        <taxon>Verrucomicrobiia</taxon>
        <taxon>Verrucomicrobiales</taxon>
        <taxon>Akkermansiaceae</taxon>
        <taxon>Akkermansia</taxon>
    </lineage>
</organism>
<evidence type="ECO:0000313" key="1">
    <source>
        <dbReference type="EMBL" id="SEH76787.1"/>
    </source>
</evidence>